<feature type="transmembrane region" description="Helical" evidence="1">
    <location>
        <begin position="12"/>
        <end position="30"/>
    </location>
</feature>
<sequence>MADPSRLHELLAWLIAISIFYIVPIMLIYLRREHPLLKVRMVPLMMQSMISGLAVTINTVLTLKYFENTTDYPCIARMVLTSYLIPLWLYSYMFRALYLICMN</sequence>
<dbReference type="AlphaFoldDB" id="A0A4P9Y962"/>
<proteinExistence type="predicted"/>
<feature type="transmembrane region" description="Helical" evidence="1">
    <location>
        <begin position="42"/>
        <end position="63"/>
    </location>
</feature>
<dbReference type="EMBL" id="ML007893">
    <property type="protein sequence ID" value="RKP15727.1"/>
    <property type="molecule type" value="Genomic_DNA"/>
</dbReference>
<feature type="non-terminal residue" evidence="2">
    <location>
        <position position="103"/>
    </location>
</feature>
<keyword evidence="1" id="KW-1133">Transmembrane helix</keyword>
<accession>A0A4P9Y962</accession>
<evidence type="ECO:0000256" key="1">
    <source>
        <dbReference type="SAM" id="Phobius"/>
    </source>
</evidence>
<evidence type="ECO:0008006" key="4">
    <source>
        <dbReference type="Google" id="ProtNLM"/>
    </source>
</evidence>
<name>A0A4P9Y962_ROZAC</name>
<organism evidence="2 3">
    <name type="scientific">Rozella allomycis (strain CSF55)</name>
    <dbReference type="NCBI Taxonomy" id="988480"/>
    <lineage>
        <taxon>Eukaryota</taxon>
        <taxon>Fungi</taxon>
        <taxon>Fungi incertae sedis</taxon>
        <taxon>Cryptomycota</taxon>
        <taxon>Cryptomycota incertae sedis</taxon>
        <taxon>Rozella</taxon>
    </lineage>
</organism>
<gene>
    <name evidence="2" type="ORF">ROZALSC1DRAFT_26123</name>
</gene>
<keyword evidence="1" id="KW-0472">Membrane</keyword>
<evidence type="ECO:0000313" key="2">
    <source>
        <dbReference type="EMBL" id="RKP15727.1"/>
    </source>
</evidence>
<dbReference type="Proteomes" id="UP000281549">
    <property type="component" value="Unassembled WGS sequence"/>
</dbReference>
<evidence type="ECO:0000313" key="3">
    <source>
        <dbReference type="Proteomes" id="UP000281549"/>
    </source>
</evidence>
<feature type="transmembrane region" description="Helical" evidence="1">
    <location>
        <begin position="83"/>
        <end position="101"/>
    </location>
</feature>
<reference evidence="3" key="1">
    <citation type="journal article" date="2018" name="Nat. Microbiol.">
        <title>Leveraging single-cell genomics to expand the fungal tree of life.</title>
        <authorList>
            <person name="Ahrendt S.R."/>
            <person name="Quandt C.A."/>
            <person name="Ciobanu D."/>
            <person name="Clum A."/>
            <person name="Salamov A."/>
            <person name="Andreopoulos B."/>
            <person name="Cheng J.F."/>
            <person name="Woyke T."/>
            <person name="Pelin A."/>
            <person name="Henrissat B."/>
            <person name="Reynolds N.K."/>
            <person name="Benny G.L."/>
            <person name="Smith M.E."/>
            <person name="James T.Y."/>
            <person name="Grigoriev I.V."/>
        </authorList>
    </citation>
    <scope>NUCLEOTIDE SEQUENCE [LARGE SCALE GENOMIC DNA]</scope>
    <source>
        <strain evidence="3">CSF55</strain>
    </source>
</reference>
<keyword evidence="1" id="KW-0812">Transmembrane</keyword>
<protein>
    <recommendedName>
        <fullName evidence="4">G-protein coupled receptors family 1 profile domain-containing protein</fullName>
    </recommendedName>
</protein>